<dbReference type="Gene3D" id="2.102.10.10">
    <property type="entry name" value="Rieske [2Fe-2S] iron-sulphur domain"/>
    <property type="match status" value="1"/>
</dbReference>
<evidence type="ECO:0000259" key="8">
    <source>
        <dbReference type="PROSITE" id="PS51296"/>
    </source>
</evidence>
<protein>
    <submittedName>
        <fullName evidence="9">FAD-dependent oxidoreductase</fullName>
    </submittedName>
</protein>
<name>A0A3A3FTH2_9BURK</name>
<dbReference type="InterPro" id="IPR017941">
    <property type="entry name" value="Rieske_2Fe-2S"/>
</dbReference>
<evidence type="ECO:0000256" key="7">
    <source>
        <dbReference type="SAM" id="MobiDB-lite"/>
    </source>
</evidence>
<organism evidence="9 10">
    <name type="scientific">Noviherbaspirillum saxi</name>
    <dbReference type="NCBI Taxonomy" id="2320863"/>
    <lineage>
        <taxon>Bacteria</taxon>
        <taxon>Pseudomonadati</taxon>
        <taxon>Pseudomonadota</taxon>
        <taxon>Betaproteobacteria</taxon>
        <taxon>Burkholderiales</taxon>
        <taxon>Oxalobacteraceae</taxon>
        <taxon>Noviherbaspirillum</taxon>
    </lineage>
</organism>
<evidence type="ECO:0000313" key="9">
    <source>
        <dbReference type="EMBL" id="RJF99093.1"/>
    </source>
</evidence>
<dbReference type="AlphaFoldDB" id="A0A3A3FTH2"/>
<dbReference type="SUPFAM" id="SSF51905">
    <property type="entry name" value="FAD/NAD(P)-binding domain"/>
    <property type="match status" value="1"/>
</dbReference>
<evidence type="ECO:0000256" key="4">
    <source>
        <dbReference type="ARBA" id="ARBA00023004"/>
    </source>
</evidence>
<dbReference type="GO" id="GO:0005737">
    <property type="term" value="C:cytoplasm"/>
    <property type="evidence" value="ECO:0007669"/>
    <property type="project" value="TreeGrafter"/>
</dbReference>
<dbReference type="InterPro" id="IPR036922">
    <property type="entry name" value="Rieske_2Fe-2S_sf"/>
</dbReference>
<dbReference type="OrthoDB" id="9767869at2"/>
<proteinExistence type="predicted"/>
<evidence type="ECO:0000256" key="6">
    <source>
        <dbReference type="ARBA" id="ARBA00023157"/>
    </source>
</evidence>
<dbReference type="PANTHER" id="PTHR13847">
    <property type="entry name" value="SARCOSINE DEHYDROGENASE-RELATED"/>
    <property type="match status" value="1"/>
</dbReference>
<keyword evidence="2" id="KW-0479">Metal-binding</keyword>
<evidence type="ECO:0000313" key="10">
    <source>
        <dbReference type="Proteomes" id="UP000265955"/>
    </source>
</evidence>
<dbReference type="GO" id="GO:0051537">
    <property type="term" value="F:2 iron, 2 sulfur cluster binding"/>
    <property type="evidence" value="ECO:0007669"/>
    <property type="project" value="UniProtKB-KW"/>
</dbReference>
<dbReference type="SUPFAM" id="SSF50022">
    <property type="entry name" value="ISP domain"/>
    <property type="match status" value="1"/>
</dbReference>
<reference evidence="10" key="1">
    <citation type="submission" date="2018-09" db="EMBL/GenBank/DDBJ databases">
        <authorList>
            <person name="Zhu H."/>
        </authorList>
    </citation>
    <scope>NUCLEOTIDE SEQUENCE [LARGE SCALE GENOMIC DNA]</scope>
    <source>
        <strain evidence="10">K1R23-30</strain>
    </source>
</reference>
<dbReference type="PRINTS" id="PR00162">
    <property type="entry name" value="RIESKE"/>
</dbReference>
<gene>
    <name evidence="9" type="ORF">D3871_11635</name>
</gene>
<keyword evidence="5" id="KW-0411">Iron-sulfur</keyword>
<feature type="compositionally biased region" description="Low complexity" evidence="7">
    <location>
        <begin position="522"/>
        <end position="546"/>
    </location>
</feature>
<evidence type="ECO:0000256" key="5">
    <source>
        <dbReference type="ARBA" id="ARBA00023014"/>
    </source>
</evidence>
<keyword evidence="3" id="KW-0560">Oxidoreductase</keyword>
<keyword evidence="6" id="KW-1015">Disulfide bond</keyword>
<dbReference type="FunFam" id="2.102.10.10:FF:000014">
    <property type="entry name" value="Oxidoreductase, FAD dependent"/>
    <property type="match status" value="1"/>
</dbReference>
<feature type="region of interest" description="Disordered" evidence="7">
    <location>
        <begin position="513"/>
        <end position="546"/>
    </location>
</feature>
<dbReference type="InterPro" id="IPR038010">
    <property type="entry name" value="YhfW_C"/>
</dbReference>
<keyword evidence="10" id="KW-1185">Reference proteome</keyword>
<evidence type="ECO:0000256" key="2">
    <source>
        <dbReference type="ARBA" id="ARBA00022723"/>
    </source>
</evidence>
<comment type="caution">
    <text evidence="9">The sequence shown here is derived from an EMBL/GenBank/DDBJ whole genome shotgun (WGS) entry which is preliminary data.</text>
</comment>
<dbReference type="InterPro" id="IPR005805">
    <property type="entry name" value="Rieske_Fe-S_prot_C"/>
</dbReference>
<dbReference type="PANTHER" id="PTHR13847:SF274">
    <property type="entry name" value="RIESKE 2FE-2S IRON-SULFUR PROTEIN YHFW-RELATED"/>
    <property type="match status" value="1"/>
</dbReference>
<sequence length="546" mass="58971">MELDDNTGFAMGRRPIWEASLPKQNFAALAAEIDVDVAIIGGGITGITTAALLASSNLRIAVLEAAQVGSGSTGHSTGNLYATVDQHLHKLSAKWGELKTRQVVDSRLRAIDVIENLTRTLGLKCGFSRQPWTLYSMQADASMDAVIENEYQAATRFGLRARLGIDLPLPYPVHKALVVSNQAQFHPLAYVRQLAAAIRSPRCEVYEMSPVTDIDEDTGLIKTLQGRVHAQHIVMATHTPLGISLLHTELGVYREYAVAAPLLEPQLGGGIFWSAGPEKHSTRLVEHEGMPHVLIIGEKHKTGQKEDAQAAYLKLEAILRRSFKIGDIAYRWSAQQYRPADGMPYIGKNGDKSRIYHATGFAADGLTYGTVAAMVIADEVTGVANDYAELYTPRRFNPMKAAPTFIKENLNIASYYVKDYLKHPEAKEISDVARGAGRIVEVAGDKLAVYRDDAHQLHVLSPVCTHMKCQVHFNQAERTWDCPCHGSRFSVEGTVIEGPALSGLKKVALPGETTAPGVNVPAGDTTQAGSAASGATVGGTTPDSGS</sequence>
<dbReference type="Gene3D" id="3.30.9.10">
    <property type="entry name" value="D-Amino Acid Oxidase, subunit A, domain 2"/>
    <property type="match status" value="1"/>
</dbReference>
<keyword evidence="1" id="KW-0001">2Fe-2S</keyword>
<dbReference type="Gene3D" id="3.50.50.60">
    <property type="entry name" value="FAD/NAD(P)-binding domain"/>
    <property type="match status" value="1"/>
</dbReference>
<dbReference type="GO" id="GO:0016491">
    <property type="term" value="F:oxidoreductase activity"/>
    <property type="evidence" value="ECO:0007669"/>
    <property type="project" value="UniProtKB-KW"/>
</dbReference>
<evidence type="ECO:0000256" key="1">
    <source>
        <dbReference type="ARBA" id="ARBA00022714"/>
    </source>
</evidence>
<dbReference type="Pfam" id="PF01266">
    <property type="entry name" value="DAO"/>
    <property type="match status" value="1"/>
</dbReference>
<dbReference type="RefSeq" id="WP_119769038.1">
    <property type="nucleotide sequence ID" value="NZ_QYUO01000001.1"/>
</dbReference>
<dbReference type="GO" id="GO:0046872">
    <property type="term" value="F:metal ion binding"/>
    <property type="evidence" value="ECO:0007669"/>
    <property type="project" value="UniProtKB-KW"/>
</dbReference>
<dbReference type="InterPro" id="IPR006076">
    <property type="entry name" value="FAD-dep_OxRdtase"/>
</dbReference>
<dbReference type="Proteomes" id="UP000265955">
    <property type="component" value="Unassembled WGS sequence"/>
</dbReference>
<dbReference type="GO" id="GO:0016020">
    <property type="term" value="C:membrane"/>
    <property type="evidence" value="ECO:0007669"/>
    <property type="project" value="InterPro"/>
</dbReference>
<dbReference type="CDD" id="cd03477">
    <property type="entry name" value="Rieske_YhfW_C"/>
    <property type="match status" value="1"/>
</dbReference>
<keyword evidence="4" id="KW-0408">Iron</keyword>
<dbReference type="EMBL" id="QYUO01000001">
    <property type="protein sequence ID" value="RJF99093.1"/>
    <property type="molecule type" value="Genomic_DNA"/>
</dbReference>
<accession>A0A3A3FTH2</accession>
<feature type="domain" description="Rieske" evidence="8">
    <location>
        <begin position="424"/>
        <end position="509"/>
    </location>
</feature>
<dbReference type="InterPro" id="IPR036188">
    <property type="entry name" value="FAD/NAD-bd_sf"/>
</dbReference>
<dbReference type="Pfam" id="PF00355">
    <property type="entry name" value="Rieske"/>
    <property type="match status" value="1"/>
</dbReference>
<evidence type="ECO:0000256" key="3">
    <source>
        <dbReference type="ARBA" id="ARBA00023002"/>
    </source>
</evidence>
<dbReference type="PROSITE" id="PS51296">
    <property type="entry name" value="RIESKE"/>
    <property type="match status" value="1"/>
</dbReference>